<dbReference type="KEGG" id="sted:SPTER_24340"/>
<dbReference type="PANTHER" id="PTHR40072">
    <property type="entry name" value="MOLYBDOPTERIN-GUANINE DINUCLEOTIDE BIOSYNTHESIS ADAPTER PROTEIN-RELATED"/>
    <property type="match status" value="1"/>
</dbReference>
<dbReference type="Gene3D" id="3.40.50.300">
    <property type="entry name" value="P-loop containing nucleotide triphosphate hydrolases"/>
    <property type="match status" value="1"/>
</dbReference>
<reference evidence="2 3" key="1">
    <citation type="submission" date="2019-02" db="EMBL/GenBank/DDBJ databases">
        <title>Closed genome of Sporomusa termitida DSM 4440.</title>
        <authorList>
            <person name="Poehlein A."/>
            <person name="Daniel R."/>
        </authorList>
    </citation>
    <scope>NUCLEOTIDE SEQUENCE [LARGE SCALE GENOMIC DNA]</scope>
    <source>
        <strain evidence="2 3">DSM 4440</strain>
    </source>
</reference>
<keyword evidence="3" id="KW-1185">Reference proteome</keyword>
<protein>
    <submittedName>
        <fullName evidence="2">MobB: molybdopterin-guanine dinucleotide biosynthesis protein B</fullName>
    </submittedName>
</protein>
<dbReference type="NCBIfam" id="TIGR00176">
    <property type="entry name" value="mobB"/>
    <property type="match status" value="1"/>
</dbReference>
<gene>
    <name evidence="2" type="ORF">SPTER_24340</name>
</gene>
<dbReference type="InterPro" id="IPR004435">
    <property type="entry name" value="MobB_dom"/>
</dbReference>
<proteinExistence type="predicted"/>
<organism evidence="2 3">
    <name type="scientific">Sporomusa termitida</name>
    <dbReference type="NCBI Taxonomy" id="2377"/>
    <lineage>
        <taxon>Bacteria</taxon>
        <taxon>Bacillati</taxon>
        <taxon>Bacillota</taxon>
        <taxon>Negativicutes</taxon>
        <taxon>Selenomonadales</taxon>
        <taxon>Sporomusaceae</taxon>
        <taxon>Sporomusa</taxon>
    </lineage>
</organism>
<sequence>MIPIISVVGRSNSGKTTYLEKLIGELKYRGHKVAVIKHHHNDFEIDVPGKDTWRHTQAGADTVCLVSPAKVAMIRKTDQELPLDQIAGFIDNVDIIITEGYKQEPKPKIEVYRQAAGNQPLGAKPELLAVVSDTILYKDVPHFPLDDPGPMAALLELRVLHTEIAKD</sequence>
<dbReference type="AlphaFoldDB" id="A0A517DUU8"/>
<dbReference type="GO" id="GO:0006777">
    <property type="term" value="P:Mo-molybdopterin cofactor biosynthetic process"/>
    <property type="evidence" value="ECO:0007669"/>
    <property type="project" value="InterPro"/>
</dbReference>
<dbReference type="CDD" id="cd03116">
    <property type="entry name" value="MobB"/>
    <property type="match status" value="1"/>
</dbReference>
<evidence type="ECO:0000313" key="2">
    <source>
        <dbReference type="EMBL" id="QDR81078.1"/>
    </source>
</evidence>
<dbReference type="OrthoDB" id="9786803at2"/>
<dbReference type="Proteomes" id="UP000320776">
    <property type="component" value="Chromosome"/>
</dbReference>
<dbReference type="InterPro" id="IPR052539">
    <property type="entry name" value="MGD_biosynthesis_adapter"/>
</dbReference>
<dbReference type="GO" id="GO:0005525">
    <property type="term" value="F:GTP binding"/>
    <property type="evidence" value="ECO:0007669"/>
    <property type="project" value="InterPro"/>
</dbReference>
<accession>A0A517DUU8</accession>
<dbReference type="SUPFAM" id="SSF52540">
    <property type="entry name" value="P-loop containing nucleoside triphosphate hydrolases"/>
    <property type="match status" value="1"/>
</dbReference>
<evidence type="ECO:0000313" key="3">
    <source>
        <dbReference type="Proteomes" id="UP000320776"/>
    </source>
</evidence>
<dbReference type="InterPro" id="IPR027417">
    <property type="entry name" value="P-loop_NTPase"/>
</dbReference>
<evidence type="ECO:0000259" key="1">
    <source>
        <dbReference type="Pfam" id="PF03205"/>
    </source>
</evidence>
<dbReference type="RefSeq" id="WP_144350616.1">
    <property type="nucleotide sequence ID" value="NZ_CP036259.1"/>
</dbReference>
<dbReference type="Pfam" id="PF03205">
    <property type="entry name" value="MobB"/>
    <property type="match status" value="1"/>
</dbReference>
<feature type="domain" description="Molybdopterin-guanine dinucleotide biosynthesis protein B (MobB)" evidence="1">
    <location>
        <begin position="4"/>
        <end position="133"/>
    </location>
</feature>
<dbReference type="PANTHER" id="PTHR40072:SF1">
    <property type="entry name" value="MOLYBDOPTERIN-GUANINE DINUCLEOTIDE BIOSYNTHESIS ADAPTER PROTEIN"/>
    <property type="match status" value="1"/>
</dbReference>
<name>A0A517DUU8_9FIRM</name>
<dbReference type="EMBL" id="CP036259">
    <property type="protein sequence ID" value="QDR81078.1"/>
    <property type="molecule type" value="Genomic_DNA"/>
</dbReference>